<protein>
    <recommendedName>
        <fullName evidence="2">HTH arsR-type domain-containing protein</fullName>
    </recommendedName>
</protein>
<dbReference type="Gene3D" id="1.10.10.10">
    <property type="entry name" value="Winged helix-like DNA-binding domain superfamily/Winged helix DNA-binding domain"/>
    <property type="match status" value="2"/>
</dbReference>
<dbReference type="SUPFAM" id="SSF46785">
    <property type="entry name" value="Winged helix' DNA-binding domain"/>
    <property type="match status" value="2"/>
</dbReference>
<keyword evidence="1" id="KW-0472">Membrane</keyword>
<keyword evidence="1" id="KW-0812">Transmembrane</keyword>
<gene>
    <name evidence="3" type="ordered locus">Metfor_0543</name>
</gene>
<evidence type="ECO:0000313" key="3">
    <source>
        <dbReference type="EMBL" id="AGB01612.1"/>
    </source>
</evidence>
<evidence type="ECO:0000313" key="4">
    <source>
        <dbReference type="Proteomes" id="UP000010824"/>
    </source>
</evidence>
<dbReference type="InParanoid" id="L0HA38"/>
<dbReference type="OrthoDB" id="28610at2157"/>
<dbReference type="EMBL" id="CP003167">
    <property type="protein sequence ID" value="AGB01612.1"/>
    <property type="molecule type" value="Genomic_DNA"/>
</dbReference>
<dbReference type="PROSITE" id="PS50987">
    <property type="entry name" value="HTH_ARSR_2"/>
    <property type="match status" value="1"/>
</dbReference>
<dbReference type="InterPro" id="IPR036388">
    <property type="entry name" value="WH-like_DNA-bd_sf"/>
</dbReference>
<dbReference type="GeneID" id="14309216"/>
<dbReference type="KEGG" id="mfo:Metfor_0543"/>
<dbReference type="HOGENOM" id="CLU_084118_0_0_2"/>
<dbReference type="GO" id="GO:0003700">
    <property type="term" value="F:DNA-binding transcription factor activity"/>
    <property type="evidence" value="ECO:0007669"/>
    <property type="project" value="InterPro"/>
</dbReference>
<feature type="domain" description="HTH arsR-type" evidence="2">
    <location>
        <begin position="153"/>
        <end position="247"/>
    </location>
</feature>
<dbReference type="RefSeq" id="WP_015284576.1">
    <property type="nucleotide sequence ID" value="NC_019943.1"/>
</dbReference>
<dbReference type="Pfam" id="PF24266">
    <property type="entry name" value="HTH_HVO_0163_N"/>
    <property type="match status" value="1"/>
</dbReference>
<dbReference type="eggNOG" id="arCOG02611">
    <property type="taxonomic scope" value="Archaea"/>
</dbReference>
<sequence length="258" mass="28236" precursor="true">MRPVAVRFLLSALLLAVLAAPLVSAQEYTVTSGYDSPVPVDAAARVPAPVGFFALPLWVLIAHFFLFPPEVFLAIKLWAALGIRRVFGGNVLDQGLRARIFEHICHNPGIHLRGLAAEMDLKMGTLRYHLGMLQNTHKIAVSGDAASVRYYENSGTYSADEQLILKHLRNETTKILLRVLVERPLATRQDLADAAGISGPSVSWHMKRLQKDRIVHARHEGRTSVYEIPTPVAGYIMRAVQVPATVPLGECPGATGHA</sequence>
<evidence type="ECO:0000259" key="2">
    <source>
        <dbReference type="PROSITE" id="PS50987"/>
    </source>
</evidence>
<dbReference type="CDD" id="cd00090">
    <property type="entry name" value="HTH_ARSR"/>
    <property type="match status" value="1"/>
</dbReference>
<dbReference type="PANTHER" id="PTHR36216">
    <property type="entry name" value="TRANSCRIPTIONAL REGULATOR, TRMB"/>
    <property type="match status" value="1"/>
</dbReference>
<organism evidence="3 4">
    <name type="scientific">Methanoregula formicica (strain DSM 22288 / NBRC 105244 / SMSP)</name>
    <dbReference type="NCBI Taxonomy" id="593750"/>
    <lineage>
        <taxon>Archaea</taxon>
        <taxon>Methanobacteriati</taxon>
        <taxon>Methanobacteriota</taxon>
        <taxon>Stenosarchaea group</taxon>
        <taxon>Methanomicrobia</taxon>
        <taxon>Methanomicrobiales</taxon>
        <taxon>Methanoregulaceae</taxon>
        <taxon>Methanoregula</taxon>
    </lineage>
</organism>
<dbReference type="InterPro" id="IPR001845">
    <property type="entry name" value="HTH_ArsR_DNA-bd_dom"/>
</dbReference>
<dbReference type="SMART" id="SM00418">
    <property type="entry name" value="HTH_ARSR"/>
    <property type="match status" value="1"/>
</dbReference>
<proteinExistence type="predicted"/>
<keyword evidence="4" id="KW-1185">Reference proteome</keyword>
<reference evidence="3 4" key="2">
    <citation type="journal article" date="2014" name="Genome Announc.">
        <title>Complete Genome Sequence of Methanoregula formicica SMSPT, a Mesophilic Hydrogenotrophic Methanogen Isolated from a Methanogenic Upflow Anaerobic Sludge Blanket Reactor.</title>
        <authorList>
            <person name="Yamamoto K."/>
            <person name="Tamaki H."/>
            <person name="Cadillo-Quiroz H."/>
            <person name="Imachi H."/>
            <person name="Kyrpides N."/>
            <person name="Woyke T."/>
            <person name="Goodwin L."/>
            <person name="Zinder S.H."/>
            <person name="Kamagata Y."/>
            <person name="Liu W.T."/>
        </authorList>
    </citation>
    <scope>NUCLEOTIDE SEQUENCE [LARGE SCALE GENOMIC DNA]</scope>
    <source>
        <strain evidence="4">DSM 22288 / NBRC 105244 / SMSP</strain>
    </source>
</reference>
<feature type="transmembrane region" description="Helical" evidence="1">
    <location>
        <begin position="49"/>
        <end position="67"/>
    </location>
</feature>
<keyword evidence="1" id="KW-1133">Transmembrane helix</keyword>
<dbReference type="InterPro" id="IPR036390">
    <property type="entry name" value="WH_DNA-bd_sf"/>
</dbReference>
<dbReference type="Pfam" id="PF13412">
    <property type="entry name" value="HTH_24"/>
    <property type="match status" value="1"/>
</dbReference>
<dbReference type="InterPro" id="IPR056504">
    <property type="entry name" value="HTH_HVO_0163_N"/>
</dbReference>
<dbReference type="STRING" id="593750.Metfor_0543"/>
<accession>L0HA38</accession>
<dbReference type="Proteomes" id="UP000010824">
    <property type="component" value="Chromosome"/>
</dbReference>
<dbReference type="PANTHER" id="PTHR36216:SF1">
    <property type="entry name" value="HTH ARSR-TYPE DOMAIN-CONTAINING PROTEIN"/>
    <property type="match status" value="1"/>
</dbReference>
<name>L0HA38_METFS</name>
<reference evidence="4" key="1">
    <citation type="submission" date="2011-12" db="EMBL/GenBank/DDBJ databases">
        <title>Complete sequence of Methanoregula formicicum SMSP.</title>
        <authorList>
            <person name="Lucas S."/>
            <person name="Han J."/>
            <person name="Lapidus A."/>
            <person name="Cheng J.-F."/>
            <person name="Goodwin L."/>
            <person name="Pitluck S."/>
            <person name="Peters L."/>
            <person name="Ovchinnikova G."/>
            <person name="Teshima H."/>
            <person name="Detter J.C."/>
            <person name="Han C."/>
            <person name="Tapia R."/>
            <person name="Land M."/>
            <person name="Hauser L."/>
            <person name="Kyrpides N."/>
            <person name="Ivanova N."/>
            <person name="Pagani I."/>
            <person name="Imachi H."/>
            <person name="Tamaki H."/>
            <person name="Sekiguchi Y."/>
            <person name="Kamagata Y."/>
            <person name="Cadillo-Quiroz H."/>
            <person name="Zinder S."/>
            <person name="Liu W.-T."/>
            <person name="Woyke T."/>
        </authorList>
    </citation>
    <scope>NUCLEOTIDE SEQUENCE [LARGE SCALE GENOMIC DNA]</scope>
    <source>
        <strain evidence="4">DSM 22288 / NBRC 105244 / SMSP</strain>
    </source>
</reference>
<dbReference type="AlphaFoldDB" id="L0HA38"/>
<dbReference type="InterPro" id="IPR011991">
    <property type="entry name" value="ArsR-like_HTH"/>
</dbReference>
<evidence type="ECO:0000256" key="1">
    <source>
        <dbReference type="SAM" id="Phobius"/>
    </source>
</evidence>